<evidence type="ECO:0000256" key="1">
    <source>
        <dbReference type="SAM" id="Phobius"/>
    </source>
</evidence>
<comment type="caution">
    <text evidence="2">The sequence shown here is derived from an EMBL/GenBank/DDBJ whole genome shotgun (WGS) entry which is preliminary data.</text>
</comment>
<proteinExistence type="predicted"/>
<organism evidence="2">
    <name type="scientific">marine sediment metagenome</name>
    <dbReference type="NCBI Taxonomy" id="412755"/>
    <lineage>
        <taxon>unclassified sequences</taxon>
        <taxon>metagenomes</taxon>
        <taxon>ecological metagenomes</taxon>
    </lineage>
</organism>
<keyword evidence="1" id="KW-0472">Membrane</keyword>
<reference evidence="2" key="1">
    <citation type="journal article" date="2014" name="Front. Microbiol.">
        <title>High frequency of phylogenetically diverse reductive dehalogenase-homologous genes in deep subseafloor sedimentary metagenomes.</title>
        <authorList>
            <person name="Kawai M."/>
            <person name="Futagami T."/>
            <person name="Toyoda A."/>
            <person name="Takaki Y."/>
            <person name="Nishi S."/>
            <person name="Hori S."/>
            <person name="Arai W."/>
            <person name="Tsubouchi T."/>
            <person name="Morono Y."/>
            <person name="Uchiyama I."/>
            <person name="Ito T."/>
            <person name="Fujiyama A."/>
            <person name="Inagaki F."/>
            <person name="Takami H."/>
        </authorList>
    </citation>
    <scope>NUCLEOTIDE SEQUENCE</scope>
    <source>
        <strain evidence="2">Expedition CK06-06</strain>
    </source>
</reference>
<sequence>QKHIILVPVNVVFAVLSSVVSFSHFIKLGEKKNG</sequence>
<feature type="transmembrane region" description="Helical" evidence="1">
    <location>
        <begin position="6"/>
        <end position="26"/>
    </location>
</feature>
<gene>
    <name evidence="2" type="ORF">S01H1_45352</name>
</gene>
<evidence type="ECO:0000313" key="2">
    <source>
        <dbReference type="EMBL" id="GAG00153.1"/>
    </source>
</evidence>
<keyword evidence="1" id="KW-0812">Transmembrane</keyword>
<keyword evidence="1" id="KW-1133">Transmembrane helix</keyword>
<feature type="non-terminal residue" evidence="2">
    <location>
        <position position="1"/>
    </location>
</feature>
<name>X0UIE6_9ZZZZ</name>
<accession>X0UIE6</accession>
<dbReference type="AlphaFoldDB" id="X0UIE6"/>
<protein>
    <submittedName>
        <fullName evidence="2">Uncharacterized protein</fullName>
    </submittedName>
</protein>
<dbReference type="EMBL" id="BARS01028977">
    <property type="protein sequence ID" value="GAG00153.1"/>
    <property type="molecule type" value="Genomic_DNA"/>
</dbReference>